<keyword evidence="2" id="KW-1185">Reference proteome</keyword>
<evidence type="ECO:0000313" key="2">
    <source>
        <dbReference type="Proteomes" id="UP001054252"/>
    </source>
</evidence>
<dbReference type="EMBL" id="BPVZ01000002">
    <property type="protein sequence ID" value="GKU87521.1"/>
    <property type="molecule type" value="Genomic_DNA"/>
</dbReference>
<reference evidence="1 2" key="1">
    <citation type="journal article" date="2021" name="Commun. Biol.">
        <title>The genome of Shorea leprosula (Dipterocarpaceae) highlights the ecological relevance of drought in aseasonal tropical rainforests.</title>
        <authorList>
            <person name="Ng K.K.S."/>
            <person name="Kobayashi M.J."/>
            <person name="Fawcett J.A."/>
            <person name="Hatakeyama M."/>
            <person name="Paape T."/>
            <person name="Ng C.H."/>
            <person name="Ang C.C."/>
            <person name="Tnah L.H."/>
            <person name="Lee C.T."/>
            <person name="Nishiyama T."/>
            <person name="Sese J."/>
            <person name="O'Brien M.J."/>
            <person name="Copetti D."/>
            <person name="Mohd Noor M.I."/>
            <person name="Ong R.C."/>
            <person name="Putra M."/>
            <person name="Sireger I.Z."/>
            <person name="Indrioko S."/>
            <person name="Kosugi Y."/>
            <person name="Izuno A."/>
            <person name="Isagi Y."/>
            <person name="Lee S.L."/>
            <person name="Shimizu K.K."/>
        </authorList>
    </citation>
    <scope>NUCLEOTIDE SEQUENCE [LARGE SCALE GENOMIC DNA]</scope>
    <source>
        <strain evidence="1">214</strain>
    </source>
</reference>
<proteinExistence type="predicted"/>
<name>A0AAV5HJT6_9ROSI</name>
<dbReference type="AlphaFoldDB" id="A0AAV5HJT6"/>
<sequence length="34" mass="3675">MGCGLLLEAYVAWWWLQECTRSPCVSNEGNGSGG</sequence>
<evidence type="ECO:0000313" key="1">
    <source>
        <dbReference type="EMBL" id="GKU87521.1"/>
    </source>
</evidence>
<protein>
    <submittedName>
        <fullName evidence="1">Uncharacterized protein</fullName>
    </submittedName>
</protein>
<dbReference type="Proteomes" id="UP001054252">
    <property type="component" value="Unassembled WGS sequence"/>
</dbReference>
<accession>A0AAV5HJT6</accession>
<comment type="caution">
    <text evidence="1">The sequence shown here is derived from an EMBL/GenBank/DDBJ whole genome shotgun (WGS) entry which is preliminary data.</text>
</comment>
<gene>
    <name evidence="1" type="ORF">SLEP1_g1913</name>
</gene>
<organism evidence="1 2">
    <name type="scientific">Rubroshorea leprosula</name>
    <dbReference type="NCBI Taxonomy" id="152421"/>
    <lineage>
        <taxon>Eukaryota</taxon>
        <taxon>Viridiplantae</taxon>
        <taxon>Streptophyta</taxon>
        <taxon>Embryophyta</taxon>
        <taxon>Tracheophyta</taxon>
        <taxon>Spermatophyta</taxon>
        <taxon>Magnoliopsida</taxon>
        <taxon>eudicotyledons</taxon>
        <taxon>Gunneridae</taxon>
        <taxon>Pentapetalae</taxon>
        <taxon>rosids</taxon>
        <taxon>malvids</taxon>
        <taxon>Malvales</taxon>
        <taxon>Dipterocarpaceae</taxon>
        <taxon>Rubroshorea</taxon>
    </lineage>
</organism>